<evidence type="ECO:0000256" key="6">
    <source>
        <dbReference type="SAM" id="Coils"/>
    </source>
</evidence>
<dbReference type="eggNOG" id="KOG2000">
    <property type="taxonomic scope" value="Eukaryota"/>
</dbReference>
<dbReference type="AlphaFoldDB" id="A0A0L0HFN0"/>
<keyword evidence="5" id="KW-0206">Cytoskeleton</keyword>
<comment type="subcellular location">
    <subcellularLocation>
        <location evidence="1">Cytoplasm</location>
        <location evidence="1">Cytoskeleton</location>
    </subcellularLocation>
</comment>
<feature type="domain" description="Gamma tubulin complex component C-terminal" evidence="8">
    <location>
        <begin position="549"/>
        <end position="860"/>
    </location>
</feature>
<dbReference type="OrthoDB" id="5860513at2759"/>
<dbReference type="GeneID" id="27692393"/>
<proteinExistence type="inferred from homology"/>
<evidence type="ECO:0000256" key="5">
    <source>
        <dbReference type="ARBA" id="ARBA00023212"/>
    </source>
</evidence>
<dbReference type="GO" id="GO:0000278">
    <property type="term" value="P:mitotic cell cycle"/>
    <property type="evidence" value="ECO:0007669"/>
    <property type="project" value="TreeGrafter"/>
</dbReference>
<dbReference type="InterPro" id="IPR040457">
    <property type="entry name" value="GCP_C"/>
</dbReference>
<dbReference type="GO" id="GO:0007020">
    <property type="term" value="P:microtubule nucleation"/>
    <property type="evidence" value="ECO:0007669"/>
    <property type="project" value="InterPro"/>
</dbReference>
<evidence type="ECO:0000256" key="2">
    <source>
        <dbReference type="ARBA" id="ARBA00010337"/>
    </source>
</evidence>
<evidence type="ECO:0000259" key="8">
    <source>
        <dbReference type="Pfam" id="PF04130"/>
    </source>
</evidence>
<dbReference type="Proteomes" id="UP000053201">
    <property type="component" value="Unassembled WGS sequence"/>
</dbReference>
<accession>A0A0L0HFN0</accession>
<dbReference type="RefSeq" id="XP_016607952.1">
    <property type="nucleotide sequence ID" value="XM_016757425.1"/>
</dbReference>
<evidence type="ECO:0000313" key="11">
    <source>
        <dbReference type="Proteomes" id="UP000053201"/>
    </source>
</evidence>
<name>A0A0L0HFN0_SPIPD</name>
<evidence type="ECO:0000259" key="9">
    <source>
        <dbReference type="Pfam" id="PF17681"/>
    </source>
</evidence>
<comment type="similarity">
    <text evidence="2">Belongs to the TUBGCP family.</text>
</comment>
<sequence>MLGEGLYVRGPSASTASESMHPVQSSDAISPPTRHDSTTPASISHTMYLLVERFFNQAGAAPGGGEGGDWVESLSVLPRAISLTDPSMLQGSQRRKLQLERAFQYSMRILRSRMEAAVLPDDTALADTIKRRLIRRDKSMDKAMQFSNLFQKLTTKSALKNKWACVYFLLAVSEQANRLPGPDQHEDSTLFSIGLESIPDAGSEKSDSCRKTTAYDGPSDASSRHPPPGLAENTQYLKTWRTDSNTVLESEWLQDIVYVFQGIDGRYIKYNDSTETYVIDEKVQISQPLRELLHRLTELGWLYRRITSFLKFQTNHAGIGLMAQSFCSAIQREMTDYYRLIAILQAQITPSDDEKSASRPSLTLKRLYVWTQDPLQRLRVMGVLVDLCIDDRGGELLATLHDYVHHGDPFIQQFIHHLMSDVCKPFYNMLKLWIYEGQLDDPFDEFFIVGHPVGKEEDFWEVSYSMRENMIPSFIEPMVAKKIFMIGKNLNFLRSQCGDSEYVIMSSQQGQNAQGFEYGNYHTLRDMINKAYTATTQKVIDSLLTKYKLMEHLEAIRKYLFLGQGDLIQYVVDEIGVALTKPANTLFRHNLASSLETGIRMSNAQYDDPDITSRLDVRMLQSSPGDIGWDVFTLVYQLQSPINTVINNTAMHLCKKISNFLWKMKRVEHALSSTWKPRMRLAQNLRHSPSTSAICLIDRTCKVLECSWDELKTLIASKPDMDLLIRGYLRYLNTIISKSMLGARKHKDEPPTLFKIVDVILEFREAQERLHKYGTALARQEQRANLDFRERSFDISHIHADGDLLPEEDGTESLENIRAELNRGAERFREELSNFMELLAEHADETLRALSVRLSFNEHWKMILPAIEKRYGHTAILYMNDVNSGIVNMILSLNV</sequence>
<gene>
    <name evidence="10" type="ORF">SPPG_09268</name>
</gene>
<dbReference type="GO" id="GO:0051011">
    <property type="term" value="F:microtubule minus-end binding"/>
    <property type="evidence" value="ECO:0007669"/>
    <property type="project" value="TreeGrafter"/>
</dbReference>
<keyword evidence="4" id="KW-0493">Microtubule</keyword>
<organism evidence="10 11">
    <name type="scientific">Spizellomyces punctatus (strain DAOM BR117)</name>
    <dbReference type="NCBI Taxonomy" id="645134"/>
    <lineage>
        <taxon>Eukaryota</taxon>
        <taxon>Fungi</taxon>
        <taxon>Fungi incertae sedis</taxon>
        <taxon>Chytridiomycota</taxon>
        <taxon>Chytridiomycota incertae sedis</taxon>
        <taxon>Chytridiomycetes</taxon>
        <taxon>Spizellomycetales</taxon>
        <taxon>Spizellomycetaceae</taxon>
        <taxon>Spizellomyces</taxon>
    </lineage>
</organism>
<dbReference type="GO" id="GO:0000922">
    <property type="term" value="C:spindle pole"/>
    <property type="evidence" value="ECO:0007669"/>
    <property type="project" value="InterPro"/>
</dbReference>
<feature type="coiled-coil region" evidence="6">
    <location>
        <begin position="811"/>
        <end position="845"/>
    </location>
</feature>
<dbReference type="Pfam" id="PF04130">
    <property type="entry name" value="GCP_C_terminal"/>
    <property type="match status" value="1"/>
</dbReference>
<protein>
    <submittedName>
        <fullName evidence="10">Uncharacterized protein</fullName>
    </submittedName>
</protein>
<dbReference type="GO" id="GO:0031122">
    <property type="term" value="P:cytoplasmic microtubule organization"/>
    <property type="evidence" value="ECO:0007669"/>
    <property type="project" value="TreeGrafter"/>
</dbReference>
<dbReference type="InterPro" id="IPR041470">
    <property type="entry name" value="GCP_N"/>
</dbReference>
<dbReference type="InterPro" id="IPR007259">
    <property type="entry name" value="GCP"/>
</dbReference>
<evidence type="ECO:0000313" key="10">
    <source>
        <dbReference type="EMBL" id="KNC99912.1"/>
    </source>
</evidence>
<dbReference type="Pfam" id="PF17681">
    <property type="entry name" value="GCP_N_terminal"/>
    <property type="match status" value="1"/>
</dbReference>
<dbReference type="PANTHER" id="PTHR19302">
    <property type="entry name" value="GAMMA TUBULIN COMPLEX PROTEIN"/>
    <property type="match status" value="1"/>
</dbReference>
<dbReference type="FunCoup" id="A0A0L0HFN0">
    <property type="interactions" value="643"/>
</dbReference>
<dbReference type="GO" id="GO:0051225">
    <property type="term" value="P:spindle assembly"/>
    <property type="evidence" value="ECO:0007669"/>
    <property type="project" value="TreeGrafter"/>
</dbReference>
<evidence type="ECO:0000256" key="7">
    <source>
        <dbReference type="SAM" id="MobiDB-lite"/>
    </source>
</evidence>
<evidence type="ECO:0000256" key="1">
    <source>
        <dbReference type="ARBA" id="ARBA00004245"/>
    </source>
</evidence>
<dbReference type="VEuPathDB" id="FungiDB:SPPG_09268"/>
<dbReference type="EMBL" id="KQ257457">
    <property type="protein sequence ID" value="KNC99912.1"/>
    <property type="molecule type" value="Genomic_DNA"/>
</dbReference>
<dbReference type="GO" id="GO:0051321">
    <property type="term" value="P:meiotic cell cycle"/>
    <property type="evidence" value="ECO:0007669"/>
    <property type="project" value="TreeGrafter"/>
</dbReference>
<keyword evidence="3" id="KW-0963">Cytoplasm</keyword>
<dbReference type="GO" id="GO:0000930">
    <property type="term" value="C:gamma-tubulin complex"/>
    <property type="evidence" value="ECO:0007669"/>
    <property type="project" value="TreeGrafter"/>
</dbReference>
<reference evidence="10 11" key="1">
    <citation type="submission" date="2009-08" db="EMBL/GenBank/DDBJ databases">
        <title>The Genome Sequence of Spizellomyces punctatus strain DAOM BR117.</title>
        <authorList>
            <consortium name="The Broad Institute Genome Sequencing Platform"/>
            <person name="Russ C."/>
            <person name="Cuomo C."/>
            <person name="Shea T."/>
            <person name="Young S.K."/>
            <person name="Zeng Q."/>
            <person name="Koehrsen M."/>
            <person name="Haas B."/>
            <person name="Borodovsky M."/>
            <person name="Guigo R."/>
            <person name="Alvarado L."/>
            <person name="Berlin A."/>
            <person name="Bochicchio J."/>
            <person name="Borenstein D."/>
            <person name="Chapman S."/>
            <person name="Chen Z."/>
            <person name="Engels R."/>
            <person name="Freedman E."/>
            <person name="Gellesch M."/>
            <person name="Goldberg J."/>
            <person name="Griggs A."/>
            <person name="Gujja S."/>
            <person name="Heiman D."/>
            <person name="Hepburn T."/>
            <person name="Howarth C."/>
            <person name="Jen D."/>
            <person name="Larson L."/>
            <person name="Lewis B."/>
            <person name="Mehta T."/>
            <person name="Park D."/>
            <person name="Pearson M."/>
            <person name="Roberts A."/>
            <person name="Saif S."/>
            <person name="Shenoy N."/>
            <person name="Sisk P."/>
            <person name="Stolte C."/>
            <person name="Sykes S."/>
            <person name="Thomson T."/>
            <person name="Walk T."/>
            <person name="White J."/>
            <person name="Yandava C."/>
            <person name="Burger G."/>
            <person name="Gray M.W."/>
            <person name="Holland P.W.H."/>
            <person name="King N."/>
            <person name="Lang F.B.F."/>
            <person name="Roger A.J."/>
            <person name="Ruiz-Trillo I."/>
            <person name="Lander E."/>
            <person name="Nusbaum C."/>
        </authorList>
    </citation>
    <scope>NUCLEOTIDE SEQUENCE [LARGE SCALE GENOMIC DNA]</scope>
    <source>
        <strain evidence="10 11">DAOM BR117</strain>
    </source>
</reference>
<keyword evidence="6" id="KW-0175">Coiled coil</keyword>
<dbReference type="GO" id="GO:0005816">
    <property type="term" value="C:spindle pole body"/>
    <property type="evidence" value="ECO:0007669"/>
    <property type="project" value="UniProtKB-ARBA"/>
</dbReference>
<evidence type="ECO:0000256" key="3">
    <source>
        <dbReference type="ARBA" id="ARBA00022490"/>
    </source>
</evidence>
<dbReference type="Gene3D" id="1.20.120.1900">
    <property type="entry name" value="Gamma-tubulin complex, C-terminal domain"/>
    <property type="match status" value="1"/>
</dbReference>
<dbReference type="STRING" id="645134.A0A0L0HFN0"/>
<feature type="region of interest" description="Disordered" evidence="7">
    <location>
        <begin position="10"/>
        <end position="40"/>
    </location>
</feature>
<dbReference type="GO" id="GO:0005874">
    <property type="term" value="C:microtubule"/>
    <property type="evidence" value="ECO:0007669"/>
    <property type="project" value="UniProtKB-KW"/>
</dbReference>
<dbReference type="GO" id="GO:0043015">
    <property type="term" value="F:gamma-tubulin binding"/>
    <property type="evidence" value="ECO:0007669"/>
    <property type="project" value="InterPro"/>
</dbReference>
<feature type="domain" description="Gamma tubulin complex component protein N-terminal" evidence="9">
    <location>
        <begin position="253"/>
        <end position="546"/>
    </location>
</feature>
<evidence type="ECO:0000256" key="4">
    <source>
        <dbReference type="ARBA" id="ARBA00022701"/>
    </source>
</evidence>
<dbReference type="PANTHER" id="PTHR19302:SF14">
    <property type="entry name" value="GAMMA-TUBULIN COMPLEX COMPONENT 3"/>
    <property type="match status" value="1"/>
</dbReference>
<dbReference type="InParanoid" id="A0A0L0HFN0"/>
<feature type="region of interest" description="Disordered" evidence="7">
    <location>
        <begin position="198"/>
        <end position="232"/>
    </location>
</feature>
<dbReference type="OMA" id="MRMMSVC"/>
<dbReference type="InterPro" id="IPR042241">
    <property type="entry name" value="GCP_C_sf"/>
</dbReference>
<feature type="compositionally biased region" description="Polar residues" evidence="7">
    <location>
        <begin position="12"/>
        <end position="28"/>
    </location>
</feature>
<keyword evidence="11" id="KW-1185">Reference proteome</keyword>